<dbReference type="InterPro" id="IPR011066">
    <property type="entry name" value="MscS_channel_C_sf"/>
</dbReference>
<gene>
    <name evidence="11" type="ORF">OB960_05305</name>
</gene>
<evidence type="ECO:0000256" key="5">
    <source>
        <dbReference type="ARBA" id="ARBA00022989"/>
    </source>
</evidence>
<keyword evidence="4 8" id="KW-0812">Transmembrane</keyword>
<feature type="transmembrane region" description="Helical" evidence="8">
    <location>
        <begin position="20"/>
        <end position="39"/>
    </location>
</feature>
<evidence type="ECO:0000256" key="7">
    <source>
        <dbReference type="SAM" id="MobiDB-lite"/>
    </source>
</evidence>
<dbReference type="InterPro" id="IPR006685">
    <property type="entry name" value="MscS_channel_2nd"/>
</dbReference>
<evidence type="ECO:0000256" key="2">
    <source>
        <dbReference type="ARBA" id="ARBA00008017"/>
    </source>
</evidence>
<dbReference type="InterPro" id="IPR023408">
    <property type="entry name" value="MscS_beta-dom_sf"/>
</dbReference>
<evidence type="ECO:0000256" key="4">
    <source>
        <dbReference type="ARBA" id="ARBA00022692"/>
    </source>
</evidence>
<protein>
    <submittedName>
        <fullName evidence="11">Mechanosensitive ion channel family protein</fullName>
    </submittedName>
</protein>
<dbReference type="Pfam" id="PF00924">
    <property type="entry name" value="MS_channel_2nd"/>
    <property type="match status" value="1"/>
</dbReference>
<evidence type="ECO:0000256" key="8">
    <source>
        <dbReference type="SAM" id="Phobius"/>
    </source>
</evidence>
<evidence type="ECO:0000313" key="12">
    <source>
        <dbReference type="Proteomes" id="UP001321018"/>
    </source>
</evidence>
<dbReference type="SUPFAM" id="SSF50182">
    <property type="entry name" value="Sm-like ribonucleoproteins"/>
    <property type="match status" value="1"/>
</dbReference>
<feature type="compositionally biased region" description="Acidic residues" evidence="7">
    <location>
        <begin position="282"/>
        <end position="291"/>
    </location>
</feature>
<dbReference type="SUPFAM" id="SSF82689">
    <property type="entry name" value="Mechanosensitive channel protein MscS (YggB), C-terminal domain"/>
    <property type="match status" value="1"/>
</dbReference>
<dbReference type="Gene3D" id="2.30.30.60">
    <property type="match status" value="1"/>
</dbReference>
<name>A0AAP2YWI9_9EURY</name>
<organism evidence="11 12">
    <name type="scientific">Natronoglomus mannanivorans</name>
    <dbReference type="NCBI Taxonomy" id="2979990"/>
    <lineage>
        <taxon>Archaea</taxon>
        <taxon>Methanobacteriati</taxon>
        <taxon>Methanobacteriota</taxon>
        <taxon>Stenosarchaea group</taxon>
        <taxon>Halobacteria</taxon>
        <taxon>Halobacteriales</taxon>
        <taxon>Natrialbaceae</taxon>
        <taxon>Natronoglomus</taxon>
    </lineage>
</organism>
<dbReference type="RefSeq" id="WP_338002654.1">
    <property type="nucleotide sequence ID" value="NZ_JAOPKA010000002.1"/>
</dbReference>
<dbReference type="Proteomes" id="UP001321018">
    <property type="component" value="Unassembled WGS sequence"/>
</dbReference>
<dbReference type="Gene3D" id="1.10.287.1260">
    <property type="match status" value="1"/>
</dbReference>
<feature type="region of interest" description="Disordered" evidence="7">
    <location>
        <begin position="272"/>
        <end position="291"/>
    </location>
</feature>
<accession>A0AAP2YWI9</accession>
<feature type="domain" description="Mechanosensitive ion channel MscS" evidence="9">
    <location>
        <begin position="107"/>
        <end position="171"/>
    </location>
</feature>
<feature type="domain" description="Mechanosensitive ion channel MscS C-terminal" evidence="10">
    <location>
        <begin position="180"/>
        <end position="262"/>
    </location>
</feature>
<evidence type="ECO:0000256" key="6">
    <source>
        <dbReference type="ARBA" id="ARBA00023136"/>
    </source>
</evidence>
<reference evidence="11" key="1">
    <citation type="submission" date="2022-09" db="EMBL/GenBank/DDBJ databases">
        <title>Enrichment on poylsaccharides allowed isolation of novel metabolic and taxonomic groups of Haloarchaea.</title>
        <authorList>
            <person name="Sorokin D.Y."/>
            <person name="Elcheninov A.G."/>
            <person name="Khizhniak T.V."/>
            <person name="Kolganova T.V."/>
            <person name="Kublanov I.V."/>
        </authorList>
    </citation>
    <scope>NUCLEOTIDE SEQUENCE</scope>
    <source>
        <strain evidence="11">AArc-xg1-1</strain>
    </source>
</reference>
<comment type="subcellular location">
    <subcellularLocation>
        <location evidence="1">Cell membrane</location>
        <topology evidence="1">Multi-pass membrane protein</topology>
    </subcellularLocation>
</comment>
<evidence type="ECO:0000259" key="10">
    <source>
        <dbReference type="Pfam" id="PF21082"/>
    </source>
</evidence>
<dbReference type="GO" id="GO:0005886">
    <property type="term" value="C:plasma membrane"/>
    <property type="evidence" value="ECO:0007669"/>
    <property type="project" value="UniProtKB-SubCell"/>
</dbReference>
<dbReference type="InterPro" id="IPR049278">
    <property type="entry name" value="MS_channel_C"/>
</dbReference>
<dbReference type="GO" id="GO:0008381">
    <property type="term" value="F:mechanosensitive monoatomic ion channel activity"/>
    <property type="evidence" value="ECO:0007669"/>
    <property type="project" value="InterPro"/>
</dbReference>
<dbReference type="InterPro" id="IPR010920">
    <property type="entry name" value="LSM_dom_sf"/>
</dbReference>
<keyword evidence="6 8" id="KW-0472">Membrane</keyword>
<dbReference type="EMBL" id="JAOPKA010000002">
    <property type="protein sequence ID" value="MCU4740816.1"/>
    <property type="molecule type" value="Genomic_DNA"/>
</dbReference>
<sequence>MSALTRLEELLEIYISFFDNAATFLLTLVLAYVFGRYVVEPLVSYAMELRGTDRTLRQGIERLTAVGVIVTAVVIALTIAGLDFVLQRTAILVAALTVALGFAAQHVVGNLVSGAFIVTDSKFNIGDWIRWEDEEGVIEDISFRATRVRTFDNEVITVPNSTLTQTAVTNAVLNESLRLEVTVEINYDDDVEEALYILRTAADSHPEILEDPEPIVLVTELDEAVQLAGRFWISDPNRSSYARIRSEYARSILEHFEDAGIDLGRANPQALEGDIGVVSKDGDDENESGSK</sequence>
<dbReference type="AlphaFoldDB" id="A0AAP2YWI9"/>
<proteinExistence type="inferred from homology"/>
<keyword evidence="5 8" id="KW-1133">Transmembrane helix</keyword>
<dbReference type="PANTHER" id="PTHR30221:SF20">
    <property type="entry name" value="SMALL-CONDUCTANCE MECHANOSENSITIVE CHANNEL"/>
    <property type="match status" value="1"/>
</dbReference>
<comment type="caution">
    <text evidence="11">The sequence shown here is derived from an EMBL/GenBank/DDBJ whole genome shotgun (WGS) entry which is preliminary data.</text>
</comment>
<evidence type="ECO:0000256" key="1">
    <source>
        <dbReference type="ARBA" id="ARBA00004651"/>
    </source>
</evidence>
<dbReference type="InterPro" id="IPR045275">
    <property type="entry name" value="MscS_archaea/bacteria_type"/>
</dbReference>
<comment type="similarity">
    <text evidence="2">Belongs to the MscS (TC 1.A.23) family.</text>
</comment>
<evidence type="ECO:0000256" key="3">
    <source>
        <dbReference type="ARBA" id="ARBA00022475"/>
    </source>
</evidence>
<dbReference type="Gene3D" id="3.30.70.100">
    <property type="match status" value="1"/>
</dbReference>
<feature type="transmembrane region" description="Helical" evidence="8">
    <location>
        <begin position="85"/>
        <end position="104"/>
    </location>
</feature>
<evidence type="ECO:0000259" key="9">
    <source>
        <dbReference type="Pfam" id="PF00924"/>
    </source>
</evidence>
<dbReference type="PANTHER" id="PTHR30221">
    <property type="entry name" value="SMALL-CONDUCTANCE MECHANOSENSITIVE CHANNEL"/>
    <property type="match status" value="1"/>
</dbReference>
<dbReference type="InterPro" id="IPR011014">
    <property type="entry name" value="MscS_channel_TM-2"/>
</dbReference>
<evidence type="ECO:0000313" key="11">
    <source>
        <dbReference type="EMBL" id="MCU4740816.1"/>
    </source>
</evidence>
<feature type="transmembrane region" description="Helical" evidence="8">
    <location>
        <begin position="60"/>
        <end position="79"/>
    </location>
</feature>
<dbReference type="Pfam" id="PF21082">
    <property type="entry name" value="MS_channel_3rd"/>
    <property type="match status" value="1"/>
</dbReference>
<keyword evidence="3" id="KW-1003">Cell membrane</keyword>
<dbReference type="SUPFAM" id="SSF82861">
    <property type="entry name" value="Mechanosensitive channel protein MscS (YggB), transmembrane region"/>
    <property type="match status" value="1"/>
</dbReference>